<dbReference type="SUPFAM" id="SSF54928">
    <property type="entry name" value="RNA-binding domain, RBD"/>
    <property type="match status" value="1"/>
</dbReference>
<feature type="compositionally biased region" description="Low complexity" evidence="5">
    <location>
        <begin position="33"/>
        <end position="48"/>
    </location>
</feature>
<comment type="caution">
    <text evidence="7">The sequence shown here is derived from an EMBL/GenBank/DDBJ whole genome shotgun (WGS) entry which is preliminary data.</text>
</comment>
<dbReference type="Gene3D" id="3.20.20.70">
    <property type="entry name" value="Aldolase class I"/>
    <property type="match status" value="1"/>
</dbReference>
<dbReference type="Pfam" id="PF00724">
    <property type="entry name" value="Oxidored_FMN"/>
    <property type="match status" value="1"/>
</dbReference>
<dbReference type="InterPro" id="IPR001155">
    <property type="entry name" value="OxRdtase_FMN_N"/>
</dbReference>
<feature type="compositionally biased region" description="Low complexity" evidence="5">
    <location>
        <begin position="1"/>
        <end position="26"/>
    </location>
</feature>
<feature type="region of interest" description="Disordered" evidence="5">
    <location>
        <begin position="1"/>
        <end position="66"/>
    </location>
</feature>
<dbReference type="GO" id="GO:0016628">
    <property type="term" value="F:oxidoreductase activity, acting on the CH-CH group of donors, NAD or NADP as acceptor"/>
    <property type="evidence" value="ECO:0007669"/>
    <property type="project" value="UniProtKB-ARBA"/>
</dbReference>
<dbReference type="Proteomes" id="UP000440367">
    <property type="component" value="Unassembled WGS sequence"/>
</dbReference>
<feature type="region of interest" description="Disordered" evidence="5">
    <location>
        <begin position="136"/>
        <end position="246"/>
    </location>
</feature>
<dbReference type="GO" id="GO:0010181">
    <property type="term" value="F:FMN binding"/>
    <property type="evidence" value="ECO:0007669"/>
    <property type="project" value="InterPro"/>
</dbReference>
<evidence type="ECO:0000256" key="3">
    <source>
        <dbReference type="ARBA" id="ARBA00023002"/>
    </source>
</evidence>
<evidence type="ECO:0000256" key="1">
    <source>
        <dbReference type="ARBA" id="ARBA00001917"/>
    </source>
</evidence>
<evidence type="ECO:0000256" key="5">
    <source>
        <dbReference type="SAM" id="MobiDB-lite"/>
    </source>
</evidence>
<evidence type="ECO:0000313" key="7">
    <source>
        <dbReference type="EMBL" id="KAE9224394.1"/>
    </source>
</evidence>
<dbReference type="InterPro" id="IPR035979">
    <property type="entry name" value="RBD_domain_sf"/>
</dbReference>
<protein>
    <recommendedName>
        <fullName evidence="6">RRM domain-containing protein</fullName>
    </recommendedName>
</protein>
<dbReference type="Pfam" id="PF00076">
    <property type="entry name" value="RRM_1"/>
    <property type="match status" value="1"/>
</dbReference>
<dbReference type="Gene3D" id="3.30.70.330">
    <property type="match status" value="1"/>
</dbReference>
<dbReference type="EMBL" id="QXGD01000793">
    <property type="protein sequence ID" value="KAE9224394.1"/>
    <property type="molecule type" value="Genomic_DNA"/>
</dbReference>
<dbReference type="PANTHER" id="PTHR22893">
    <property type="entry name" value="NADH OXIDOREDUCTASE-RELATED"/>
    <property type="match status" value="1"/>
</dbReference>
<dbReference type="PROSITE" id="PS50102">
    <property type="entry name" value="RRM"/>
    <property type="match status" value="1"/>
</dbReference>
<gene>
    <name evidence="7" type="ORF">PF002_g14703</name>
</gene>
<keyword evidence="3" id="KW-0560">Oxidoreductase</keyword>
<dbReference type="GO" id="GO:0005829">
    <property type="term" value="C:cytosol"/>
    <property type="evidence" value="ECO:0007669"/>
    <property type="project" value="UniProtKB-ARBA"/>
</dbReference>
<proteinExistence type="inferred from homology"/>
<feature type="compositionally biased region" description="Basic residues" evidence="5">
    <location>
        <begin position="176"/>
        <end position="189"/>
    </location>
</feature>
<dbReference type="GO" id="GO:0003723">
    <property type="term" value="F:RNA binding"/>
    <property type="evidence" value="ECO:0007669"/>
    <property type="project" value="UniProtKB-UniRule"/>
</dbReference>
<dbReference type="CDD" id="cd02933">
    <property type="entry name" value="OYE_like_FMN"/>
    <property type="match status" value="1"/>
</dbReference>
<dbReference type="InterPro" id="IPR012677">
    <property type="entry name" value="Nucleotide-bd_a/b_plait_sf"/>
</dbReference>
<dbReference type="AlphaFoldDB" id="A0A6A3YSY4"/>
<comment type="similarity">
    <text evidence="2">Belongs to the NADH:flavin oxidoreductase/NADH oxidase family.</text>
</comment>
<sequence length="622" mass="68626">MASPRNSRSRSRSAAQSPARRSSSRNNPRKGSASRSRSAPRSRSCSASNTRSPADAKRVSSSKSEFKPVTLRVENLTRNVNADHLREIFGKFGLVLRVDLAVPRGKASAVVAFASQLDADIAKDHMHDGWLDGNKLRVLPDAPKPEPSSRRRVSLSPRGRSRRDGRGRSPSPASRNRQRSPLRGGRARRGASPFRGSSRSRSRSRSFGNNRRGGRSRSRSPAFRRRAASPFRGGRRSPPPPFRGGPMAAVTADYKLFTPLKLGDDLELKNRIVFGPLTRGRSNADRVPSENNEIYYEQRAGAGLIISEATGISEQGYGWHHAAACYTDAHVEGWKRVTERVHKKGGKIFMQLWHMGRQSHSSFNSKGEIVSASALRLESGHTRNADYIASDYETPRALETDEIPGVVESYRHSAELALKAGFDGVEIHGANGYLIDQFLQSCTNKRTDKYGGSFENRARLLIEVVEAIKTVVPSHRIGVRLAPNGGFAGMGSEDNYEMFKYTMERLSTYGLGYLAILDGFGFGYTDKCRLTTAFDAKTAFKGIVMANNNYTRDRAEGAIRTGAADLVGFGRLYITNPDLAERFQNDWPIAPEAGHEVYYNTSLGGKGYIDFPSYQPKGELSN</sequence>
<dbReference type="SMART" id="SM00360">
    <property type="entry name" value="RRM"/>
    <property type="match status" value="1"/>
</dbReference>
<reference evidence="7 8" key="1">
    <citation type="submission" date="2018-08" db="EMBL/GenBank/DDBJ databases">
        <title>Genomic investigation of the strawberry pathogen Phytophthora fragariae indicates pathogenicity is determined by transcriptional variation in three key races.</title>
        <authorList>
            <person name="Adams T.M."/>
            <person name="Armitage A.D."/>
            <person name="Sobczyk M.K."/>
            <person name="Bates H.J."/>
            <person name="Dunwell J.M."/>
            <person name="Nellist C.F."/>
            <person name="Harrison R.J."/>
        </authorList>
    </citation>
    <scope>NUCLEOTIDE SEQUENCE [LARGE SCALE GENOMIC DNA]</scope>
    <source>
        <strain evidence="7 8">BC-1</strain>
    </source>
</reference>
<evidence type="ECO:0000256" key="2">
    <source>
        <dbReference type="ARBA" id="ARBA00005979"/>
    </source>
</evidence>
<name>A0A6A3YSY4_9STRA</name>
<feature type="domain" description="RRM" evidence="6">
    <location>
        <begin position="69"/>
        <end position="143"/>
    </location>
</feature>
<evidence type="ECO:0000313" key="8">
    <source>
        <dbReference type="Proteomes" id="UP000440367"/>
    </source>
</evidence>
<dbReference type="PANTHER" id="PTHR22893:SF91">
    <property type="entry name" value="NADPH DEHYDROGENASE 2-RELATED"/>
    <property type="match status" value="1"/>
</dbReference>
<dbReference type="InterPro" id="IPR000504">
    <property type="entry name" value="RRM_dom"/>
</dbReference>
<keyword evidence="4" id="KW-0694">RNA-binding</keyword>
<comment type="cofactor">
    <cofactor evidence="1">
        <name>FMN</name>
        <dbReference type="ChEBI" id="CHEBI:58210"/>
    </cofactor>
</comment>
<accession>A0A6A3YSY4</accession>
<evidence type="ECO:0000256" key="4">
    <source>
        <dbReference type="PROSITE-ProRule" id="PRU00176"/>
    </source>
</evidence>
<dbReference type="FunFam" id="3.20.20.70:FF:000059">
    <property type="entry name" value="N-ethylmaleimide reductase, FMN-linked"/>
    <property type="match status" value="1"/>
</dbReference>
<evidence type="ECO:0000259" key="6">
    <source>
        <dbReference type="PROSITE" id="PS50102"/>
    </source>
</evidence>
<dbReference type="InterPro" id="IPR045247">
    <property type="entry name" value="Oye-like"/>
</dbReference>
<dbReference type="SUPFAM" id="SSF51395">
    <property type="entry name" value="FMN-linked oxidoreductases"/>
    <property type="match status" value="1"/>
</dbReference>
<dbReference type="InterPro" id="IPR013785">
    <property type="entry name" value="Aldolase_TIM"/>
</dbReference>
<feature type="compositionally biased region" description="Basic residues" evidence="5">
    <location>
        <begin position="212"/>
        <end position="227"/>
    </location>
</feature>
<organism evidence="7 8">
    <name type="scientific">Phytophthora fragariae</name>
    <dbReference type="NCBI Taxonomy" id="53985"/>
    <lineage>
        <taxon>Eukaryota</taxon>
        <taxon>Sar</taxon>
        <taxon>Stramenopiles</taxon>
        <taxon>Oomycota</taxon>
        <taxon>Peronosporomycetes</taxon>
        <taxon>Peronosporales</taxon>
        <taxon>Peronosporaceae</taxon>
        <taxon>Phytophthora</taxon>
    </lineage>
</organism>